<dbReference type="EMBL" id="JAACJP010000005">
    <property type="protein sequence ID" value="KAF5384252.1"/>
    <property type="molecule type" value="Genomic_DNA"/>
</dbReference>
<proteinExistence type="predicted"/>
<dbReference type="OrthoDB" id="3231000at2759"/>
<comment type="caution">
    <text evidence="2">The sequence shown here is derived from an EMBL/GenBank/DDBJ whole genome shotgun (WGS) entry which is preliminary data.</text>
</comment>
<evidence type="ECO:0000256" key="1">
    <source>
        <dbReference type="SAM" id="MobiDB-lite"/>
    </source>
</evidence>
<gene>
    <name evidence="2" type="ORF">D9615_003334</name>
</gene>
<protein>
    <submittedName>
        <fullName evidence="2">Uncharacterized protein</fullName>
    </submittedName>
</protein>
<feature type="region of interest" description="Disordered" evidence="1">
    <location>
        <begin position="15"/>
        <end position="35"/>
    </location>
</feature>
<keyword evidence="3" id="KW-1185">Reference proteome</keyword>
<accession>A0A8H5HJ12</accession>
<dbReference type="AlphaFoldDB" id="A0A8H5HJ12"/>
<sequence length="565" mass="65035">MSILSLRRHRPNYTKDFEADKKRLPTPSHRHAAPSAPWPWIDIHDRLDHEQLRSELPPVPPLCDHTTCGGCWVGYPQSRFPNWTQEQVERSKIADAISNYNKDQPCIIHHVDVNTNGFFTDASQVIANDNDKEQTWNTIITAKRPKNNRVRALFLENLSGPVLQMLGAKYNIEPFFFSSSLNWIPSRYQENPQPGKGDHITITLTFLKSDSNYDRHPGMASSETVHTTASTTSTADRLTLSKLPRISRIGRQILVLDLLSVHLIRSVEESTIISFHPVIKNHPTTDALYLHDRIRFAGQSVYWQSIFQKSPDPTFVLLTFVWHAMYAWDEALQHLYNHICWLETKVLTTNDMQLTQELHVIRAHHLHYSSLLEDFEKTVTFIRDTYNPAMDSVSEQERAYSAHLMKRECQNLLSEINRLDNGRKMQDKRLKNVMNLVFSSVNINDSKQMQKMTEAAAKDSADEANRVPHHDLPPGAVFGMNVKEISPDTEGTLPHYVAAALSLTVATIWIVVAFQSKFIFPEDTSFLMRFTWPIQLCLNLLREREEAKENRNDGIPLSRMNTYDR</sequence>
<evidence type="ECO:0000313" key="3">
    <source>
        <dbReference type="Proteomes" id="UP000565441"/>
    </source>
</evidence>
<organism evidence="2 3">
    <name type="scientific">Tricholomella constricta</name>
    <dbReference type="NCBI Taxonomy" id="117010"/>
    <lineage>
        <taxon>Eukaryota</taxon>
        <taxon>Fungi</taxon>
        <taxon>Dikarya</taxon>
        <taxon>Basidiomycota</taxon>
        <taxon>Agaricomycotina</taxon>
        <taxon>Agaricomycetes</taxon>
        <taxon>Agaricomycetidae</taxon>
        <taxon>Agaricales</taxon>
        <taxon>Tricholomatineae</taxon>
        <taxon>Lyophyllaceae</taxon>
        <taxon>Tricholomella</taxon>
    </lineage>
</organism>
<name>A0A8H5HJ12_9AGAR</name>
<reference evidence="2 3" key="1">
    <citation type="journal article" date="2020" name="ISME J.">
        <title>Uncovering the hidden diversity of litter-decomposition mechanisms in mushroom-forming fungi.</title>
        <authorList>
            <person name="Floudas D."/>
            <person name="Bentzer J."/>
            <person name="Ahren D."/>
            <person name="Johansson T."/>
            <person name="Persson P."/>
            <person name="Tunlid A."/>
        </authorList>
    </citation>
    <scope>NUCLEOTIDE SEQUENCE [LARGE SCALE GENOMIC DNA]</scope>
    <source>
        <strain evidence="2 3">CBS 661.87</strain>
    </source>
</reference>
<evidence type="ECO:0000313" key="2">
    <source>
        <dbReference type="EMBL" id="KAF5384252.1"/>
    </source>
</evidence>
<dbReference type="Proteomes" id="UP000565441">
    <property type="component" value="Unassembled WGS sequence"/>
</dbReference>